<protein>
    <submittedName>
        <fullName evidence="2">Uncharacterized protein</fullName>
    </submittedName>
</protein>
<feature type="transmembrane region" description="Helical" evidence="1">
    <location>
        <begin position="116"/>
        <end position="135"/>
    </location>
</feature>
<proteinExistence type="predicted"/>
<reference evidence="2" key="1">
    <citation type="journal article" date="2012" name="Science">
        <title>Fermentation, hydrogen, and sulfur metabolism in multiple uncultivated bacterial phyla.</title>
        <authorList>
            <person name="Wrighton K.C."/>
            <person name="Thomas B.C."/>
            <person name="Sharon I."/>
            <person name="Miller C.S."/>
            <person name="Castelle C.J."/>
            <person name="VerBerkmoes N.C."/>
            <person name="Wilkins M.J."/>
            <person name="Hettich R.L."/>
            <person name="Lipton M.S."/>
            <person name="Williams K.H."/>
            <person name="Long P.E."/>
            <person name="Banfield J.F."/>
        </authorList>
    </citation>
    <scope>NUCLEOTIDE SEQUENCE [LARGE SCALE GENOMIC DNA]</scope>
</reference>
<keyword evidence="1" id="KW-1133">Transmembrane helix</keyword>
<name>K1X504_9BACT</name>
<organism evidence="2">
    <name type="scientific">uncultured bacterium</name>
    <name type="common">gcode 4</name>
    <dbReference type="NCBI Taxonomy" id="1234023"/>
    <lineage>
        <taxon>Bacteria</taxon>
        <taxon>environmental samples</taxon>
    </lineage>
</organism>
<feature type="transmembrane region" description="Helical" evidence="1">
    <location>
        <begin position="20"/>
        <end position="47"/>
    </location>
</feature>
<keyword evidence="1" id="KW-0812">Transmembrane</keyword>
<accession>K1X504</accession>
<evidence type="ECO:0000313" key="2">
    <source>
        <dbReference type="EMBL" id="EKD25225.1"/>
    </source>
</evidence>
<dbReference type="AlphaFoldDB" id="K1X504"/>
<dbReference type="EMBL" id="AMFJ01036108">
    <property type="protein sequence ID" value="EKD25225.1"/>
    <property type="molecule type" value="Genomic_DNA"/>
</dbReference>
<gene>
    <name evidence="2" type="ORF">ACD_80C00101G0001</name>
</gene>
<keyword evidence="1" id="KW-0472">Membrane</keyword>
<evidence type="ECO:0000256" key="1">
    <source>
        <dbReference type="SAM" id="Phobius"/>
    </source>
</evidence>
<sequence>MSLWNKSVCSNEACMFGKSALALLYIDFIFLVSMFAKSFSSSCLLSLIRLFRIRNPPSLVEISFIFDFIFVSPSNSLLKFLLEWKLFFWSCRFWTILLTTTRDCSICDNTPVSLNLLWSFSSIFFLCCSTAFLLASPISIPSQNK</sequence>
<comment type="caution">
    <text evidence="2">The sequence shown here is derived from an EMBL/GenBank/DDBJ whole genome shotgun (WGS) entry which is preliminary data.</text>
</comment>